<dbReference type="OrthoDB" id="116216at2"/>
<organism evidence="2 3">
    <name type="scientific">Silvibacterium bohemicum</name>
    <dbReference type="NCBI Taxonomy" id="1577686"/>
    <lineage>
        <taxon>Bacteria</taxon>
        <taxon>Pseudomonadati</taxon>
        <taxon>Acidobacteriota</taxon>
        <taxon>Terriglobia</taxon>
        <taxon>Terriglobales</taxon>
        <taxon>Acidobacteriaceae</taxon>
        <taxon>Silvibacterium</taxon>
    </lineage>
</organism>
<feature type="coiled-coil region" evidence="1">
    <location>
        <begin position="36"/>
        <end position="108"/>
    </location>
</feature>
<accession>A0A841K646</accession>
<dbReference type="AlphaFoldDB" id="A0A841K646"/>
<sequence>MGLTVFTVSGAAAPLRAQEVSGPGMPAAAQPAQPTLADILAAMQKMQKELDDSHRQVENLQHQVSDLRAQIGSGKNADETAEKLNDAVDELRDNQEMLKSEVKTLNQAKVETASKYSLTLSGMVLFNSFVVDGAVDNPTLPIIALPRNGGYVHHSIGASIQQTQFGFFANGPEVWGAQTSAEGTADFFGQPNYTTVTQNNGTNLRLRTADMNLDWHSTNVSAGLETPLITPLSPTSYATVGEPSLAWAGNLWTWLPQIKIEHRMPVSGQSHVAVAFGLIDPTTWNYINQQTYGIQRTSLQPGYEARAAYEWGNTDHPYELGVNGYYTKQRYSYTAAMNPETRDLDFWNTGADWKLPLAPILTLSGEFYRGRGIGDLGGGAFKDVVIDSDENYAYGLDAIGGWSQLKLRLNNLTELNAFWGVDNANSSQVRNSADLATTTPTPYLYLTRNRAVGSNIVFRPKTYLLFSGEYRNLRSWYSAGPYDSAQTFTLTMGYIF</sequence>
<evidence type="ECO:0000313" key="2">
    <source>
        <dbReference type="EMBL" id="MBB6146611.1"/>
    </source>
</evidence>
<gene>
    <name evidence="2" type="ORF">HNQ77_004590</name>
</gene>
<comment type="caution">
    <text evidence="2">The sequence shown here is derived from an EMBL/GenBank/DDBJ whole genome shotgun (WGS) entry which is preliminary data.</text>
</comment>
<proteinExistence type="predicted"/>
<reference evidence="2 3" key="1">
    <citation type="submission" date="2020-08" db="EMBL/GenBank/DDBJ databases">
        <title>Genomic Encyclopedia of Type Strains, Phase IV (KMG-IV): sequencing the most valuable type-strain genomes for metagenomic binning, comparative biology and taxonomic classification.</title>
        <authorList>
            <person name="Goeker M."/>
        </authorList>
    </citation>
    <scope>NUCLEOTIDE SEQUENCE [LARGE SCALE GENOMIC DNA]</scope>
    <source>
        <strain evidence="2 3">DSM 103733</strain>
    </source>
</reference>
<protein>
    <submittedName>
        <fullName evidence="2">Polyhydroxyalkanoate synthesis regulator phasin</fullName>
    </submittedName>
</protein>
<dbReference type="Proteomes" id="UP000538666">
    <property type="component" value="Unassembled WGS sequence"/>
</dbReference>
<name>A0A841K646_9BACT</name>
<keyword evidence="1" id="KW-0175">Coiled coil</keyword>
<evidence type="ECO:0000256" key="1">
    <source>
        <dbReference type="SAM" id="Coils"/>
    </source>
</evidence>
<dbReference type="EMBL" id="JACHEK010000010">
    <property type="protein sequence ID" value="MBB6146611.1"/>
    <property type="molecule type" value="Genomic_DNA"/>
</dbReference>
<evidence type="ECO:0000313" key="3">
    <source>
        <dbReference type="Proteomes" id="UP000538666"/>
    </source>
</evidence>
<dbReference type="RefSeq" id="WP_050060354.1">
    <property type="nucleotide sequence ID" value="NZ_JACHEK010000010.1"/>
</dbReference>
<keyword evidence="3" id="KW-1185">Reference proteome</keyword>